<dbReference type="InterPro" id="IPR009737">
    <property type="entry name" value="Aim32/Apd1-like"/>
</dbReference>
<dbReference type="HOGENOM" id="CLU_048934_1_0_1"/>
<evidence type="ECO:0008006" key="3">
    <source>
        <dbReference type="Google" id="ProtNLM"/>
    </source>
</evidence>
<keyword evidence="2" id="KW-1185">Reference proteome</keyword>
<reference evidence="1 2" key="1">
    <citation type="submission" date="2014-04" db="EMBL/GenBank/DDBJ databases">
        <authorList>
            <consortium name="DOE Joint Genome Institute"/>
            <person name="Kuo A."/>
            <person name="Ruytinx J."/>
            <person name="Rineau F."/>
            <person name="Colpaert J."/>
            <person name="Kohler A."/>
            <person name="Nagy L.G."/>
            <person name="Floudas D."/>
            <person name="Copeland A."/>
            <person name="Barry K.W."/>
            <person name="Cichocki N."/>
            <person name="Veneault-Fourrey C."/>
            <person name="LaButti K."/>
            <person name="Lindquist E.A."/>
            <person name="Lipzen A."/>
            <person name="Lundell T."/>
            <person name="Morin E."/>
            <person name="Murat C."/>
            <person name="Sun H."/>
            <person name="Tunlid A."/>
            <person name="Henrissat B."/>
            <person name="Grigoriev I.V."/>
            <person name="Hibbett D.S."/>
            <person name="Martin F."/>
            <person name="Nordberg H.P."/>
            <person name="Cantor M.N."/>
            <person name="Hua S.X."/>
        </authorList>
    </citation>
    <scope>NUCLEOTIDE SEQUENCE [LARGE SCALE GENOMIC DNA]</scope>
    <source>
        <strain evidence="1 2">UH-Slu-Lm8-n1</strain>
    </source>
</reference>
<organism evidence="1 2">
    <name type="scientific">Suillus luteus UH-Slu-Lm8-n1</name>
    <dbReference type="NCBI Taxonomy" id="930992"/>
    <lineage>
        <taxon>Eukaryota</taxon>
        <taxon>Fungi</taxon>
        <taxon>Dikarya</taxon>
        <taxon>Basidiomycota</taxon>
        <taxon>Agaricomycotina</taxon>
        <taxon>Agaricomycetes</taxon>
        <taxon>Agaricomycetidae</taxon>
        <taxon>Boletales</taxon>
        <taxon>Suillineae</taxon>
        <taxon>Suillaceae</taxon>
        <taxon>Suillus</taxon>
    </lineage>
</organism>
<dbReference type="InParanoid" id="A0A0D0BT41"/>
<gene>
    <name evidence="1" type="ORF">CY34DRAFT_797960</name>
</gene>
<dbReference type="SUPFAM" id="SSF52833">
    <property type="entry name" value="Thioredoxin-like"/>
    <property type="match status" value="1"/>
</dbReference>
<dbReference type="OrthoDB" id="10253744at2759"/>
<dbReference type="CDD" id="cd03062">
    <property type="entry name" value="TRX_Fd_Sucrase"/>
    <property type="match status" value="1"/>
</dbReference>
<dbReference type="EMBL" id="KN835136">
    <property type="protein sequence ID" value="KIK48802.1"/>
    <property type="molecule type" value="Genomic_DNA"/>
</dbReference>
<dbReference type="Pfam" id="PF06999">
    <property type="entry name" value="Suc_Fer-like"/>
    <property type="match status" value="1"/>
</dbReference>
<sequence>MLHMIETRRLHKRNLLLERNSRTCDFRLLPDPDSFNIRSTTMSSSLTVYQSLKTAEVPVTNAECRSCAHPCDQDHDDFSNRLDIDMDSDMLGSVKPYRRQVIISTGKTDWEHEVTEAEGTLAALLTTANSSLGPSKKPKPTTDPLPSGLFSHTKAGRLAILNGSHKTFSHDESEETVIVLPDFMVVSGVPRTSAGAEALWKAAIDPALNRAGVTTLTNDLNTWVLPYSCLILLCSHKRRDKRCAVAAPILEKTFHQYLEREGWEVHTDLHDLTSEPSLESQTNSTTEKEQLIETQLRSLYAEHRALILKNSHVGGHKFAGNCIIYTPRGAGVWYGRVTPHEVESIVKHTIIDGQVLPTIFRGGVDLTCRGKKTLYDW</sequence>
<dbReference type="AlphaFoldDB" id="A0A0D0BT41"/>
<dbReference type="PANTHER" id="PTHR31902:SF14">
    <property type="entry name" value="ACTIN PATCHES DISTAL PROTEIN 1"/>
    <property type="match status" value="1"/>
</dbReference>
<dbReference type="PANTHER" id="PTHR31902">
    <property type="entry name" value="ACTIN PATCHES DISTAL PROTEIN 1"/>
    <property type="match status" value="1"/>
</dbReference>
<dbReference type="Proteomes" id="UP000054485">
    <property type="component" value="Unassembled WGS sequence"/>
</dbReference>
<evidence type="ECO:0000313" key="2">
    <source>
        <dbReference type="Proteomes" id="UP000054485"/>
    </source>
</evidence>
<dbReference type="STRING" id="930992.A0A0D0BT41"/>
<name>A0A0D0BT41_9AGAM</name>
<accession>A0A0D0BT41</accession>
<proteinExistence type="predicted"/>
<dbReference type="InterPro" id="IPR036249">
    <property type="entry name" value="Thioredoxin-like_sf"/>
</dbReference>
<reference evidence="2" key="2">
    <citation type="submission" date="2015-01" db="EMBL/GenBank/DDBJ databases">
        <title>Evolutionary Origins and Diversification of the Mycorrhizal Mutualists.</title>
        <authorList>
            <consortium name="DOE Joint Genome Institute"/>
            <consortium name="Mycorrhizal Genomics Consortium"/>
            <person name="Kohler A."/>
            <person name="Kuo A."/>
            <person name="Nagy L.G."/>
            <person name="Floudas D."/>
            <person name="Copeland A."/>
            <person name="Barry K.W."/>
            <person name="Cichocki N."/>
            <person name="Veneault-Fourrey C."/>
            <person name="LaButti K."/>
            <person name="Lindquist E.A."/>
            <person name="Lipzen A."/>
            <person name="Lundell T."/>
            <person name="Morin E."/>
            <person name="Murat C."/>
            <person name="Riley R."/>
            <person name="Ohm R."/>
            <person name="Sun H."/>
            <person name="Tunlid A."/>
            <person name="Henrissat B."/>
            <person name="Grigoriev I.V."/>
            <person name="Hibbett D.S."/>
            <person name="Martin F."/>
        </authorList>
    </citation>
    <scope>NUCLEOTIDE SEQUENCE [LARGE SCALE GENOMIC DNA]</scope>
    <source>
        <strain evidence="2">UH-Slu-Lm8-n1</strain>
    </source>
</reference>
<dbReference type="Gene3D" id="3.40.30.10">
    <property type="entry name" value="Glutaredoxin"/>
    <property type="match status" value="1"/>
</dbReference>
<evidence type="ECO:0000313" key="1">
    <source>
        <dbReference type="EMBL" id="KIK48802.1"/>
    </source>
</evidence>
<protein>
    <recommendedName>
        <fullName evidence="3">Altered inheritance of mitochondria protein 32</fullName>
    </recommendedName>
</protein>